<dbReference type="Proteomes" id="UP000554482">
    <property type="component" value="Unassembled WGS sequence"/>
</dbReference>
<comment type="caution">
    <text evidence="1">The sequence shown here is derived from an EMBL/GenBank/DDBJ whole genome shotgun (WGS) entry which is preliminary data.</text>
</comment>
<dbReference type="EMBL" id="JABWDY010017490">
    <property type="protein sequence ID" value="KAF5195309.1"/>
    <property type="molecule type" value="Genomic_DNA"/>
</dbReference>
<protein>
    <submittedName>
        <fullName evidence="1">Uncharacterized protein</fullName>
    </submittedName>
</protein>
<evidence type="ECO:0000313" key="1">
    <source>
        <dbReference type="EMBL" id="KAF5195309.1"/>
    </source>
</evidence>
<reference evidence="1 2" key="1">
    <citation type="submission" date="2020-06" db="EMBL/GenBank/DDBJ databases">
        <title>Transcriptomic and genomic resources for Thalictrum thalictroides and T. hernandezii: Facilitating candidate gene discovery in an emerging model plant lineage.</title>
        <authorList>
            <person name="Arias T."/>
            <person name="Riano-Pachon D.M."/>
            <person name="Di Stilio V.S."/>
        </authorList>
    </citation>
    <scope>NUCLEOTIDE SEQUENCE [LARGE SCALE GENOMIC DNA]</scope>
    <source>
        <strain evidence="2">cv. WT478/WT964</strain>
        <tissue evidence="1">Leaves</tissue>
    </source>
</reference>
<accession>A0A7J6WD52</accession>
<proteinExistence type="predicted"/>
<gene>
    <name evidence="1" type="ORF">FRX31_015103</name>
</gene>
<dbReference type="AlphaFoldDB" id="A0A7J6WD52"/>
<evidence type="ECO:0000313" key="2">
    <source>
        <dbReference type="Proteomes" id="UP000554482"/>
    </source>
</evidence>
<sequence length="90" mass="10501">NQKCQNKAISNGSAPKEKKIIYCQYLWHGDVRITHFYPARINQKFRTVNTLGVTDFTYYQQYGAFPETTNRHCIQKFEAIANKLVPQQTS</sequence>
<organism evidence="1 2">
    <name type="scientific">Thalictrum thalictroides</name>
    <name type="common">Rue-anemone</name>
    <name type="synonym">Anemone thalictroides</name>
    <dbReference type="NCBI Taxonomy" id="46969"/>
    <lineage>
        <taxon>Eukaryota</taxon>
        <taxon>Viridiplantae</taxon>
        <taxon>Streptophyta</taxon>
        <taxon>Embryophyta</taxon>
        <taxon>Tracheophyta</taxon>
        <taxon>Spermatophyta</taxon>
        <taxon>Magnoliopsida</taxon>
        <taxon>Ranunculales</taxon>
        <taxon>Ranunculaceae</taxon>
        <taxon>Thalictroideae</taxon>
        <taxon>Thalictrum</taxon>
    </lineage>
</organism>
<keyword evidence="2" id="KW-1185">Reference proteome</keyword>
<name>A0A7J6WD52_THATH</name>
<feature type="non-terminal residue" evidence="1">
    <location>
        <position position="1"/>
    </location>
</feature>